<reference evidence="2" key="1">
    <citation type="submission" date="2023-08" db="EMBL/GenBank/DDBJ databases">
        <authorList>
            <person name="Audoor S."/>
            <person name="Bilcke G."/>
        </authorList>
    </citation>
    <scope>NUCLEOTIDE SEQUENCE</scope>
</reference>
<name>A0AAD2CKB5_9STRA</name>
<proteinExistence type="predicted"/>
<dbReference type="Proteomes" id="UP001295423">
    <property type="component" value="Unassembled WGS sequence"/>
</dbReference>
<comment type="caution">
    <text evidence="2">The sequence shown here is derived from an EMBL/GenBank/DDBJ whole genome shotgun (WGS) entry which is preliminary data.</text>
</comment>
<accession>A0AAD2CKB5</accession>
<evidence type="ECO:0000313" key="3">
    <source>
        <dbReference type="Proteomes" id="UP001295423"/>
    </source>
</evidence>
<feature type="compositionally biased region" description="Polar residues" evidence="1">
    <location>
        <begin position="1"/>
        <end position="16"/>
    </location>
</feature>
<evidence type="ECO:0000256" key="1">
    <source>
        <dbReference type="SAM" id="MobiDB-lite"/>
    </source>
</evidence>
<protein>
    <submittedName>
        <fullName evidence="2">Uncharacterized protein</fullName>
    </submittedName>
</protein>
<organism evidence="2 3">
    <name type="scientific">Cylindrotheca closterium</name>
    <dbReference type="NCBI Taxonomy" id="2856"/>
    <lineage>
        <taxon>Eukaryota</taxon>
        <taxon>Sar</taxon>
        <taxon>Stramenopiles</taxon>
        <taxon>Ochrophyta</taxon>
        <taxon>Bacillariophyta</taxon>
        <taxon>Bacillariophyceae</taxon>
        <taxon>Bacillariophycidae</taxon>
        <taxon>Bacillariales</taxon>
        <taxon>Bacillariaceae</taxon>
        <taxon>Cylindrotheca</taxon>
    </lineage>
</organism>
<sequence length="142" mass="16343">MTNRCEASHEASSSEMNKGDDMKGLEQQYESVSLQEHNIPARPKKTTPFEIPQLNEPLEDKRQENSEKRERDLSHVLSDSPSKRRRFQRRNSVTSKMISMTALSLPDIDLEEGGRACPEFDDDIHIAVNLVQHFQASHERHC</sequence>
<feature type="region of interest" description="Disordered" evidence="1">
    <location>
        <begin position="1"/>
        <end position="93"/>
    </location>
</feature>
<evidence type="ECO:0000313" key="2">
    <source>
        <dbReference type="EMBL" id="CAJ1935184.1"/>
    </source>
</evidence>
<gene>
    <name evidence="2" type="ORF">CYCCA115_LOCUS4520</name>
</gene>
<keyword evidence="3" id="KW-1185">Reference proteome</keyword>
<feature type="compositionally biased region" description="Basic and acidic residues" evidence="1">
    <location>
        <begin position="58"/>
        <end position="74"/>
    </location>
</feature>
<dbReference type="EMBL" id="CAKOGP040000446">
    <property type="protein sequence ID" value="CAJ1935184.1"/>
    <property type="molecule type" value="Genomic_DNA"/>
</dbReference>
<dbReference type="AlphaFoldDB" id="A0AAD2CKB5"/>